<dbReference type="AlphaFoldDB" id="A0A1C3YY64"/>
<dbReference type="Proteomes" id="UP000199268">
    <property type="component" value="Unassembled WGS sequence"/>
</dbReference>
<sequence>MDINRVIANNLIRIRQEKKLSINKLAELSGISKSVLSQIEKQTTNPTINTIWKISSGLNVSYTELMNTSDDFSEVIQKNQTIMQTSDNNCYRIFCYFQSNEQRNFELFQVELDIGQSHHSVGHSSIGPSSKAEEYLLVIKGELTLTVGDKCFVINQDEAISFDATKEHVYKNTGVDMLVIAMMNHY</sequence>
<dbReference type="SUPFAM" id="SSF47413">
    <property type="entry name" value="lambda repressor-like DNA-binding domains"/>
    <property type="match status" value="1"/>
</dbReference>
<accession>A0A1C3YY64</accession>
<dbReference type="STRING" id="1505725.GA0061074_101200"/>
<evidence type="ECO:0000256" key="1">
    <source>
        <dbReference type="ARBA" id="ARBA00023015"/>
    </source>
</evidence>
<dbReference type="Gene3D" id="1.10.260.40">
    <property type="entry name" value="lambda repressor-like DNA-binding domains"/>
    <property type="match status" value="1"/>
</dbReference>
<dbReference type="InterPro" id="IPR010982">
    <property type="entry name" value="Lambda_DNA-bd_dom_sf"/>
</dbReference>
<dbReference type="GO" id="GO:0003700">
    <property type="term" value="F:DNA-binding transcription factor activity"/>
    <property type="evidence" value="ECO:0007669"/>
    <property type="project" value="TreeGrafter"/>
</dbReference>
<dbReference type="InterPro" id="IPR014710">
    <property type="entry name" value="RmlC-like_jellyroll"/>
</dbReference>
<dbReference type="InterPro" id="IPR011051">
    <property type="entry name" value="RmlC_Cupin_sf"/>
</dbReference>
<organism evidence="5 6">
    <name type="scientific">Weissella bombi</name>
    <dbReference type="NCBI Taxonomy" id="1505725"/>
    <lineage>
        <taxon>Bacteria</taxon>
        <taxon>Bacillati</taxon>
        <taxon>Bacillota</taxon>
        <taxon>Bacilli</taxon>
        <taxon>Lactobacillales</taxon>
        <taxon>Lactobacillaceae</taxon>
        <taxon>Weissella</taxon>
    </lineage>
</organism>
<gene>
    <name evidence="5" type="ORF">GA0061074_101200</name>
</gene>
<keyword evidence="1" id="KW-0805">Transcription regulation</keyword>
<keyword evidence="6" id="KW-1185">Reference proteome</keyword>
<dbReference type="InterPro" id="IPR013096">
    <property type="entry name" value="Cupin_2"/>
</dbReference>
<dbReference type="Pfam" id="PF07883">
    <property type="entry name" value="Cupin_2"/>
    <property type="match status" value="1"/>
</dbReference>
<dbReference type="InterPro" id="IPR050807">
    <property type="entry name" value="TransReg_Diox_bact_type"/>
</dbReference>
<reference evidence="6" key="1">
    <citation type="submission" date="2016-08" db="EMBL/GenBank/DDBJ databases">
        <authorList>
            <person name="Varghese N."/>
            <person name="Submissions Spin"/>
        </authorList>
    </citation>
    <scope>NUCLEOTIDE SEQUENCE [LARGE SCALE GENOMIC DNA]</scope>
    <source>
        <strain evidence="6">R-53094</strain>
    </source>
</reference>
<evidence type="ECO:0000313" key="5">
    <source>
        <dbReference type="EMBL" id="SCB74983.1"/>
    </source>
</evidence>
<proteinExistence type="predicted"/>
<dbReference type="PROSITE" id="PS50943">
    <property type="entry name" value="HTH_CROC1"/>
    <property type="match status" value="1"/>
</dbReference>
<dbReference type="SMART" id="SM00530">
    <property type="entry name" value="HTH_XRE"/>
    <property type="match status" value="1"/>
</dbReference>
<dbReference type="Gene3D" id="2.60.120.10">
    <property type="entry name" value="Jelly Rolls"/>
    <property type="match status" value="1"/>
</dbReference>
<dbReference type="SUPFAM" id="SSF51182">
    <property type="entry name" value="RmlC-like cupins"/>
    <property type="match status" value="1"/>
</dbReference>
<dbReference type="InterPro" id="IPR001387">
    <property type="entry name" value="Cro/C1-type_HTH"/>
</dbReference>
<dbReference type="PANTHER" id="PTHR46797:SF23">
    <property type="entry name" value="HTH-TYPE TRANSCRIPTIONAL REGULATOR SUTR"/>
    <property type="match status" value="1"/>
</dbReference>
<evidence type="ECO:0000313" key="6">
    <source>
        <dbReference type="Proteomes" id="UP000199268"/>
    </source>
</evidence>
<keyword evidence="3" id="KW-0804">Transcription</keyword>
<keyword evidence="2" id="KW-0238">DNA-binding</keyword>
<dbReference type="RefSeq" id="WP_092461242.1">
    <property type="nucleotide sequence ID" value="NZ_BJEE01000002.1"/>
</dbReference>
<dbReference type="GO" id="GO:0003677">
    <property type="term" value="F:DNA binding"/>
    <property type="evidence" value="ECO:0007669"/>
    <property type="project" value="UniProtKB-KW"/>
</dbReference>
<evidence type="ECO:0000259" key="4">
    <source>
        <dbReference type="PROSITE" id="PS50943"/>
    </source>
</evidence>
<dbReference type="Pfam" id="PF01381">
    <property type="entry name" value="HTH_3"/>
    <property type="match status" value="1"/>
</dbReference>
<name>A0A1C3YY64_9LACO</name>
<protein>
    <submittedName>
        <fullName evidence="5">Cupin domain-containing protein</fullName>
    </submittedName>
</protein>
<dbReference type="CDD" id="cd02209">
    <property type="entry name" value="cupin_XRE_C"/>
    <property type="match status" value="1"/>
</dbReference>
<evidence type="ECO:0000256" key="2">
    <source>
        <dbReference type="ARBA" id="ARBA00023125"/>
    </source>
</evidence>
<dbReference type="CDD" id="cd00093">
    <property type="entry name" value="HTH_XRE"/>
    <property type="match status" value="1"/>
</dbReference>
<dbReference type="PANTHER" id="PTHR46797">
    <property type="entry name" value="HTH-TYPE TRANSCRIPTIONAL REGULATOR"/>
    <property type="match status" value="1"/>
</dbReference>
<dbReference type="GO" id="GO:0005829">
    <property type="term" value="C:cytosol"/>
    <property type="evidence" value="ECO:0007669"/>
    <property type="project" value="TreeGrafter"/>
</dbReference>
<dbReference type="EMBL" id="FMAO01000001">
    <property type="protein sequence ID" value="SCB74983.1"/>
    <property type="molecule type" value="Genomic_DNA"/>
</dbReference>
<feature type="domain" description="HTH cro/C1-type" evidence="4">
    <location>
        <begin position="11"/>
        <end position="65"/>
    </location>
</feature>
<dbReference type="OrthoDB" id="9814553at2"/>
<evidence type="ECO:0000256" key="3">
    <source>
        <dbReference type="ARBA" id="ARBA00023163"/>
    </source>
</evidence>